<protein>
    <submittedName>
        <fullName evidence="2">Uncharacterized protein</fullName>
    </submittedName>
</protein>
<accession>L8GI97</accession>
<feature type="region of interest" description="Disordered" evidence="1">
    <location>
        <begin position="132"/>
        <end position="188"/>
    </location>
</feature>
<dbReference type="Proteomes" id="UP000011083">
    <property type="component" value="Unassembled WGS sequence"/>
</dbReference>
<keyword evidence="3" id="KW-1185">Reference proteome</keyword>
<dbReference type="GeneID" id="14913407"/>
<gene>
    <name evidence="2" type="ORF">ACA1_092020</name>
</gene>
<dbReference type="EMBL" id="KB008103">
    <property type="protein sequence ID" value="ELR12692.1"/>
    <property type="molecule type" value="Genomic_DNA"/>
</dbReference>
<evidence type="ECO:0000313" key="3">
    <source>
        <dbReference type="Proteomes" id="UP000011083"/>
    </source>
</evidence>
<organism evidence="2 3">
    <name type="scientific">Acanthamoeba castellanii (strain ATCC 30010 / Neff)</name>
    <dbReference type="NCBI Taxonomy" id="1257118"/>
    <lineage>
        <taxon>Eukaryota</taxon>
        <taxon>Amoebozoa</taxon>
        <taxon>Discosea</taxon>
        <taxon>Longamoebia</taxon>
        <taxon>Centramoebida</taxon>
        <taxon>Acanthamoebidae</taxon>
        <taxon>Acanthamoeba</taxon>
    </lineage>
</organism>
<sequence>MYRNTEKMMTTTCNEHQLLATVRSRAMPGHQTMVRVALMRPCVSSNFFFSSSFLFSFVREPNQIDCILKLAPFLLLLLKTLKLAAGGHPAARARQQRPHPGAQPGGPPPIRGRVSWRLVHLRGCRSLIPSASSGCCRPSTSATTRRTPTWPTSWVRSSATASSWPTPTPGSTSASRTCCLSSSPAPRP</sequence>
<dbReference type="RefSeq" id="XP_004334705.1">
    <property type="nucleotide sequence ID" value="XM_004334657.1"/>
</dbReference>
<feature type="compositionally biased region" description="Low complexity" evidence="1">
    <location>
        <begin position="137"/>
        <end position="177"/>
    </location>
</feature>
<proteinExistence type="predicted"/>
<feature type="region of interest" description="Disordered" evidence="1">
    <location>
        <begin position="89"/>
        <end position="112"/>
    </location>
</feature>
<evidence type="ECO:0000256" key="1">
    <source>
        <dbReference type="SAM" id="MobiDB-lite"/>
    </source>
</evidence>
<dbReference type="AlphaFoldDB" id="L8GI97"/>
<evidence type="ECO:0000313" key="2">
    <source>
        <dbReference type="EMBL" id="ELR12692.1"/>
    </source>
</evidence>
<feature type="compositionally biased region" description="Polar residues" evidence="1">
    <location>
        <begin position="178"/>
        <end position="188"/>
    </location>
</feature>
<dbReference type="KEGG" id="acan:ACA1_092020"/>
<dbReference type="VEuPathDB" id="AmoebaDB:ACA1_092020"/>
<name>L8GI97_ACACF</name>
<feature type="compositionally biased region" description="Low complexity" evidence="1">
    <location>
        <begin position="89"/>
        <end position="102"/>
    </location>
</feature>
<reference evidence="2 3" key="1">
    <citation type="journal article" date="2013" name="Genome Biol.">
        <title>Genome of Acanthamoeba castellanii highlights extensive lateral gene transfer and early evolution of tyrosine kinase signaling.</title>
        <authorList>
            <person name="Clarke M."/>
            <person name="Lohan A.J."/>
            <person name="Liu B."/>
            <person name="Lagkouvardos I."/>
            <person name="Roy S."/>
            <person name="Zafar N."/>
            <person name="Bertelli C."/>
            <person name="Schilde C."/>
            <person name="Kianianmomeni A."/>
            <person name="Burglin T.R."/>
            <person name="Frech C."/>
            <person name="Turcotte B."/>
            <person name="Kopec K.O."/>
            <person name="Synnott J.M."/>
            <person name="Choo C."/>
            <person name="Paponov I."/>
            <person name="Finkler A."/>
            <person name="Soon Heng Tan C."/>
            <person name="Hutchins A.P."/>
            <person name="Weinmeier T."/>
            <person name="Rattei T."/>
            <person name="Chu J.S."/>
            <person name="Gimenez G."/>
            <person name="Irimia M."/>
            <person name="Rigden D.J."/>
            <person name="Fitzpatrick D.A."/>
            <person name="Lorenzo-Morales J."/>
            <person name="Bateman A."/>
            <person name="Chiu C.H."/>
            <person name="Tang P."/>
            <person name="Hegemann P."/>
            <person name="Fromm H."/>
            <person name="Raoult D."/>
            <person name="Greub G."/>
            <person name="Miranda-Saavedra D."/>
            <person name="Chen N."/>
            <person name="Nash P."/>
            <person name="Ginger M.L."/>
            <person name="Horn M."/>
            <person name="Schaap P."/>
            <person name="Caler L."/>
            <person name="Loftus B."/>
        </authorList>
    </citation>
    <scope>NUCLEOTIDE SEQUENCE [LARGE SCALE GENOMIC DNA]</scope>
    <source>
        <strain evidence="2 3">Neff</strain>
    </source>
</reference>